<keyword evidence="5" id="KW-0479">Metal-binding</keyword>
<feature type="transmembrane region" description="Helical" evidence="7">
    <location>
        <begin position="187"/>
        <end position="204"/>
    </location>
</feature>
<gene>
    <name evidence="8" type="ORF">VPNG_05175</name>
</gene>
<evidence type="ECO:0000313" key="9">
    <source>
        <dbReference type="Proteomes" id="UP000285146"/>
    </source>
</evidence>
<feature type="transmembrane region" description="Helical" evidence="7">
    <location>
        <begin position="250"/>
        <end position="269"/>
    </location>
</feature>
<dbReference type="AlphaFoldDB" id="A0A423X7Z1"/>
<comment type="caution">
    <text evidence="8">The sequence shown here is derived from an EMBL/GenBank/DDBJ whole genome shotgun (WGS) entry which is preliminary data.</text>
</comment>
<organism evidence="8 9">
    <name type="scientific">Cytospora leucostoma</name>
    <dbReference type="NCBI Taxonomy" id="1230097"/>
    <lineage>
        <taxon>Eukaryota</taxon>
        <taxon>Fungi</taxon>
        <taxon>Dikarya</taxon>
        <taxon>Ascomycota</taxon>
        <taxon>Pezizomycotina</taxon>
        <taxon>Sordariomycetes</taxon>
        <taxon>Sordariomycetidae</taxon>
        <taxon>Diaporthales</taxon>
        <taxon>Cytosporaceae</taxon>
        <taxon>Cytospora</taxon>
    </lineage>
</organism>
<name>A0A423X7Z1_9PEZI</name>
<dbReference type="Proteomes" id="UP000285146">
    <property type="component" value="Unassembled WGS sequence"/>
</dbReference>
<feature type="transmembrane region" description="Helical" evidence="7">
    <location>
        <begin position="160"/>
        <end position="180"/>
    </location>
</feature>
<evidence type="ECO:0000256" key="3">
    <source>
        <dbReference type="ARBA" id="ARBA00022989"/>
    </source>
</evidence>
<dbReference type="PANTHER" id="PTHR31252">
    <property type="entry name" value="DUF4419 DOMAIN-CONTAINING PROTEIN"/>
    <property type="match status" value="1"/>
</dbReference>
<keyword evidence="9" id="KW-1185">Reference proteome</keyword>
<sequence>MSSLRHRVLPPSPATAAGRDGQSADTKPSFPSEPKQAEGKPQLLSYEELPEWYQDNEHIRHGYRPVSGSVATSFFSWGYIHNETVNIYSHLIPAVAFLFGEWYIHHYLHSRYARVTLTDDLVFAFFLFTAAVCLGFSTTYHTLLNHSSALETIWLRLDFSGIALLTIGDIVSGIYMIFWCEPIQRRIYWAMITILGSLTVFIMVNPKFQGRRWRSFRVFCFVSTGTSGFAPVVHGIYLFGLSKMLERSGLSYFLVEAGFLFLGAFIYAVDILLCQRSKPTKWVSRANRRRRILHTSFAFPSGPEKDGGGSNAGDIVPHENGLVHTVLRAFQQDLHLTLRPDDVWLAILTQFTFFINGSDRAERLRFLFVPHHQRKGLVLSLYPYTLAEFGVARAARCMADLVKESLVDEEIAARLMPEFTTTTDNDRSTAAIVFLGSMRKYFDYFFDEGCGFPSVTLLGERGDWASMLERVAWIASLGPSCGDDEQEVVAWTRCLTKALEGMVASFDRPGDIQTTDFWMRACHTGGEQNSGGTITLSGWLTAFCWWAADGARQEALDDEELEEANMGCLGDERTCRLLLDGVEFPVIDRDKIPGAVTHVSVTLLEISGNVVPLLFLAGLTGMQLEDEEATRVRPVSGWWMLQGDKPKSN</sequence>
<protein>
    <recommendedName>
        <fullName evidence="10">Hemolysin-III family protein</fullName>
    </recommendedName>
</protein>
<dbReference type="EMBL" id="LKEB01000024">
    <property type="protein sequence ID" value="ROW11927.1"/>
    <property type="molecule type" value="Genomic_DNA"/>
</dbReference>
<feature type="binding site" evidence="5">
    <location>
        <position position="141"/>
    </location>
    <ligand>
        <name>Zn(2+)</name>
        <dbReference type="ChEBI" id="CHEBI:29105"/>
    </ligand>
</feature>
<evidence type="ECO:0000313" key="8">
    <source>
        <dbReference type="EMBL" id="ROW11927.1"/>
    </source>
</evidence>
<dbReference type="GO" id="GO:0046872">
    <property type="term" value="F:metal ion binding"/>
    <property type="evidence" value="ECO:0007669"/>
    <property type="project" value="UniProtKB-KW"/>
</dbReference>
<dbReference type="Pfam" id="PF03006">
    <property type="entry name" value="HlyIII"/>
    <property type="match status" value="1"/>
</dbReference>
<evidence type="ECO:0000256" key="4">
    <source>
        <dbReference type="ARBA" id="ARBA00023136"/>
    </source>
</evidence>
<dbReference type="STRING" id="1230097.A0A423X7Z1"/>
<keyword evidence="5" id="KW-0862">Zinc</keyword>
<dbReference type="InterPro" id="IPR004254">
    <property type="entry name" value="AdipoR/HlyIII-related"/>
</dbReference>
<dbReference type="InterPro" id="IPR025533">
    <property type="entry name" value="DUF4419"/>
</dbReference>
<accession>A0A423X7Z1</accession>
<proteinExistence type="predicted"/>
<keyword evidence="3 7" id="KW-1133">Transmembrane helix</keyword>
<dbReference type="GO" id="GO:0016020">
    <property type="term" value="C:membrane"/>
    <property type="evidence" value="ECO:0007669"/>
    <property type="project" value="UniProtKB-SubCell"/>
</dbReference>
<evidence type="ECO:0000256" key="1">
    <source>
        <dbReference type="ARBA" id="ARBA00004141"/>
    </source>
</evidence>
<feature type="transmembrane region" description="Helical" evidence="7">
    <location>
        <begin position="216"/>
        <end position="238"/>
    </location>
</feature>
<comment type="subcellular location">
    <subcellularLocation>
        <location evidence="1">Membrane</location>
        <topology evidence="1">Multi-pass membrane protein</topology>
    </subcellularLocation>
</comment>
<reference evidence="8 9" key="1">
    <citation type="submission" date="2015-09" db="EMBL/GenBank/DDBJ databases">
        <title>Host preference determinants of Valsa canker pathogens revealed by comparative genomics.</title>
        <authorList>
            <person name="Yin Z."/>
            <person name="Huang L."/>
        </authorList>
    </citation>
    <scope>NUCLEOTIDE SEQUENCE [LARGE SCALE GENOMIC DNA]</scope>
    <source>
        <strain evidence="8 9">SXYLt</strain>
    </source>
</reference>
<keyword evidence="4 7" id="KW-0472">Membrane</keyword>
<evidence type="ECO:0000256" key="7">
    <source>
        <dbReference type="SAM" id="Phobius"/>
    </source>
</evidence>
<keyword evidence="2 7" id="KW-0812">Transmembrane</keyword>
<dbReference type="InParanoid" id="A0A423X7Z1"/>
<dbReference type="PANTHER" id="PTHR31252:SF11">
    <property type="entry name" value="DUF4419 DOMAIN-CONTAINING PROTEIN"/>
    <property type="match status" value="1"/>
</dbReference>
<evidence type="ECO:0000256" key="6">
    <source>
        <dbReference type="SAM" id="MobiDB-lite"/>
    </source>
</evidence>
<evidence type="ECO:0000256" key="5">
    <source>
        <dbReference type="PIRSR" id="PIRSR604254-1"/>
    </source>
</evidence>
<dbReference type="Pfam" id="PF14388">
    <property type="entry name" value="DUF4419"/>
    <property type="match status" value="1"/>
</dbReference>
<evidence type="ECO:0008006" key="10">
    <source>
        <dbReference type="Google" id="ProtNLM"/>
    </source>
</evidence>
<dbReference type="OrthoDB" id="9978173at2759"/>
<feature type="transmembrane region" description="Helical" evidence="7">
    <location>
        <begin position="121"/>
        <end position="140"/>
    </location>
</feature>
<evidence type="ECO:0000256" key="2">
    <source>
        <dbReference type="ARBA" id="ARBA00022692"/>
    </source>
</evidence>
<feature type="region of interest" description="Disordered" evidence="6">
    <location>
        <begin position="1"/>
        <end position="40"/>
    </location>
</feature>